<dbReference type="WBParaSite" id="EN70_7812">
    <property type="protein sequence ID" value="EN70_7812"/>
    <property type="gene ID" value="EN70_7812"/>
</dbReference>
<dbReference type="Pfam" id="PF05769">
    <property type="entry name" value="SIKE"/>
    <property type="match status" value="1"/>
</dbReference>
<sequence length="315" mass="35443">MYVCMCLCGSVQVSKCIGVGVTVPSDHGSFISKTGSSSDYRFYQQKLRSMSSTSIGQLMADMRQLVINLQTRERATDSALAKSQIVNDKISGMKEYQEEVANMNDCWRMQGRRVLVAGLQQENRQILQLQQENRELRQALEDCENTLQLVMQKHRDVVTKLAKQFLLPFQTSIARDSRNCEDSINEKIVNLSRLLNECLADGESVSNHDQELIARLATENACLRELLNISTHNEPNIAQHFLDLAGGGIPNYSNGPTTDYDKKCEQSDEATFTGSPLLHNKEDIRQNSILMKKLPDTIIKKNAMSHAQGRKQCAK</sequence>
<dbReference type="InterPro" id="IPR008555">
    <property type="entry name" value="SIKE"/>
</dbReference>
<evidence type="ECO:0000313" key="4">
    <source>
        <dbReference type="Proteomes" id="UP000095285"/>
    </source>
</evidence>
<dbReference type="Proteomes" id="UP000095285">
    <property type="component" value="Unassembled WGS sequence"/>
</dbReference>
<accession>A0A1I7VYW1</accession>
<dbReference type="STRING" id="7209.A0A1I7VYW1"/>
<organism evidence="4 5">
    <name type="scientific">Loa loa</name>
    <name type="common">Eye worm</name>
    <name type="synonym">Filaria loa</name>
    <dbReference type="NCBI Taxonomy" id="7209"/>
    <lineage>
        <taxon>Eukaryota</taxon>
        <taxon>Metazoa</taxon>
        <taxon>Ecdysozoa</taxon>
        <taxon>Nematoda</taxon>
        <taxon>Chromadorea</taxon>
        <taxon>Rhabditida</taxon>
        <taxon>Spirurina</taxon>
        <taxon>Spiruromorpha</taxon>
        <taxon>Filarioidea</taxon>
        <taxon>Onchocercidae</taxon>
        <taxon>Loa</taxon>
    </lineage>
</organism>
<name>A0A1I7VYW1_LOALO</name>
<evidence type="ECO:0000256" key="3">
    <source>
        <dbReference type="SAM" id="Coils"/>
    </source>
</evidence>
<evidence type="ECO:0000313" key="5">
    <source>
        <dbReference type="WBParaSite" id="EN70_7812"/>
    </source>
</evidence>
<protein>
    <submittedName>
        <fullName evidence="5">FGFR1 oncogene partner 2 homolog</fullName>
    </submittedName>
</protein>
<comment type="similarity">
    <text evidence="1">Belongs to the SIKE family.</text>
</comment>
<dbReference type="AlphaFoldDB" id="A0A1I7VYW1"/>
<reference evidence="5" key="2">
    <citation type="submission" date="2016-11" db="UniProtKB">
        <authorList>
            <consortium name="WormBaseParasite"/>
        </authorList>
    </citation>
    <scope>IDENTIFICATION</scope>
</reference>
<proteinExistence type="inferred from homology"/>
<dbReference type="PANTHER" id="PTHR12186:SF2">
    <property type="entry name" value="FGFR1 ONCOGENE PARTNER 2 HOMOLOG"/>
    <property type="match status" value="1"/>
</dbReference>
<dbReference type="eggNOG" id="ENOG502T9SF">
    <property type="taxonomic scope" value="Eukaryota"/>
</dbReference>
<dbReference type="PANTHER" id="PTHR12186">
    <property type="entry name" value="SIKE FAMILY MEMBER"/>
    <property type="match status" value="1"/>
</dbReference>
<keyword evidence="2 3" id="KW-0175">Coiled coil</keyword>
<reference evidence="4" key="1">
    <citation type="submission" date="2012-04" db="EMBL/GenBank/DDBJ databases">
        <title>The Genome Sequence of Loa loa.</title>
        <authorList>
            <consortium name="The Broad Institute Genome Sequencing Platform"/>
            <consortium name="Broad Institute Genome Sequencing Center for Infectious Disease"/>
            <person name="Nutman T.B."/>
            <person name="Fink D.L."/>
            <person name="Russ C."/>
            <person name="Young S."/>
            <person name="Zeng Q."/>
            <person name="Gargeya S."/>
            <person name="Alvarado L."/>
            <person name="Berlin A."/>
            <person name="Chapman S.B."/>
            <person name="Chen Z."/>
            <person name="Freedman E."/>
            <person name="Gellesch M."/>
            <person name="Goldberg J."/>
            <person name="Griggs A."/>
            <person name="Gujja S."/>
            <person name="Heilman E.R."/>
            <person name="Heiman D."/>
            <person name="Howarth C."/>
            <person name="Mehta T."/>
            <person name="Neiman D."/>
            <person name="Pearson M."/>
            <person name="Roberts A."/>
            <person name="Saif S."/>
            <person name="Shea T."/>
            <person name="Shenoy N."/>
            <person name="Sisk P."/>
            <person name="Stolte C."/>
            <person name="Sykes S."/>
            <person name="White J."/>
            <person name="Yandava C."/>
            <person name="Haas B."/>
            <person name="Henn M.R."/>
            <person name="Nusbaum C."/>
            <person name="Birren B."/>
        </authorList>
    </citation>
    <scope>NUCLEOTIDE SEQUENCE [LARGE SCALE GENOMIC DNA]</scope>
</reference>
<evidence type="ECO:0000256" key="1">
    <source>
        <dbReference type="ARBA" id="ARBA00005537"/>
    </source>
</evidence>
<evidence type="ECO:0000256" key="2">
    <source>
        <dbReference type="ARBA" id="ARBA00023054"/>
    </source>
</evidence>
<keyword evidence="4" id="KW-1185">Reference proteome</keyword>
<feature type="coiled-coil region" evidence="3">
    <location>
        <begin position="119"/>
        <end position="153"/>
    </location>
</feature>